<dbReference type="EMBL" id="JAKOGI010000559">
    <property type="protein sequence ID" value="KAJ8433118.1"/>
    <property type="molecule type" value="Genomic_DNA"/>
</dbReference>
<dbReference type="InterPro" id="IPR004252">
    <property type="entry name" value="Probable_transposase_24"/>
</dbReference>
<dbReference type="Proteomes" id="UP001153076">
    <property type="component" value="Unassembled WGS sequence"/>
</dbReference>
<evidence type="ECO:0000313" key="3">
    <source>
        <dbReference type="Proteomes" id="UP001153076"/>
    </source>
</evidence>
<sequence>MQCHLRYKVSGEHGAHARNKHDIMHIENEIVEEHGNSSKNEGLGDGEKLETIINSTNPFQIHPSGNDGCREIDFTANIFQILIWIERKLQNNRFNPEYAIELIKSAINSENRAQLTMLPRTGSRSIRDVIYEDLGGKDGKVPDIAEIFKATRKKKDGTLEKEDAIIYDNILGESEKNPSMSQFELVEKCFGRPDRDRVICFRLGMKPKDVRGPEPNKAYLKAQLQKKNQHISELESRLNNIEHLETDHQKKIDDMQAAHKKDIEELQGEIKISSVDDVWILSGTQRLVVLVVGVDLLFIVI</sequence>
<evidence type="ECO:0000313" key="2">
    <source>
        <dbReference type="EMBL" id="KAJ8433118.1"/>
    </source>
</evidence>
<keyword evidence="1" id="KW-0175">Coiled coil</keyword>
<dbReference type="OrthoDB" id="1729877at2759"/>
<feature type="coiled-coil region" evidence="1">
    <location>
        <begin position="217"/>
        <end position="251"/>
    </location>
</feature>
<dbReference type="AlphaFoldDB" id="A0A9Q1JXX5"/>
<dbReference type="Pfam" id="PF03004">
    <property type="entry name" value="Transposase_24"/>
    <property type="match status" value="1"/>
</dbReference>
<name>A0A9Q1JXX5_9CARY</name>
<organism evidence="2 3">
    <name type="scientific">Carnegiea gigantea</name>
    <dbReference type="NCBI Taxonomy" id="171969"/>
    <lineage>
        <taxon>Eukaryota</taxon>
        <taxon>Viridiplantae</taxon>
        <taxon>Streptophyta</taxon>
        <taxon>Embryophyta</taxon>
        <taxon>Tracheophyta</taxon>
        <taxon>Spermatophyta</taxon>
        <taxon>Magnoliopsida</taxon>
        <taxon>eudicotyledons</taxon>
        <taxon>Gunneridae</taxon>
        <taxon>Pentapetalae</taxon>
        <taxon>Caryophyllales</taxon>
        <taxon>Cactineae</taxon>
        <taxon>Cactaceae</taxon>
        <taxon>Cactoideae</taxon>
        <taxon>Echinocereeae</taxon>
        <taxon>Carnegiea</taxon>
    </lineage>
</organism>
<keyword evidence="3" id="KW-1185">Reference proteome</keyword>
<accession>A0A9Q1JXX5</accession>
<protein>
    <submittedName>
        <fullName evidence="2">Uncharacterized protein</fullName>
    </submittedName>
</protein>
<reference evidence="2" key="1">
    <citation type="submission" date="2022-04" db="EMBL/GenBank/DDBJ databases">
        <title>Carnegiea gigantea Genome sequencing and assembly v2.</title>
        <authorList>
            <person name="Copetti D."/>
            <person name="Sanderson M.J."/>
            <person name="Burquez A."/>
            <person name="Wojciechowski M.F."/>
        </authorList>
    </citation>
    <scope>NUCLEOTIDE SEQUENCE</scope>
    <source>
        <strain evidence="2">SGP5-SGP5p</strain>
        <tissue evidence="2">Aerial part</tissue>
    </source>
</reference>
<evidence type="ECO:0000256" key="1">
    <source>
        <dbReference type="SAM" id="Coils"/>
    </source>
</evidence>
<comment type="caution">
    <text evidence="2">The sequence shown here is derived from an EMBL/GenBank/DDBJ whole genome shotgun (WGS) entry which is preliminary data.</text>
</comment>
<gene>
    <name evidence="2" type="ORF">Cgig2_023076</name>
</gene>
<proteinExistence type="predicted"/>